<dbReference type="Proteomes" id="UP000245626">
    <property type="component" value="Unassembled WGS sequence"/>
</dbReference>
<name>A0ACD0NY72_9BASI</name>
<gene>
    <name evidence="1" type="ORF">IE53DRAFT_386994</name>
</gene>
<dbReference type="EMBL" id="KZ819907">
    <property type="protein sequence ID" value="PWN50685.1"/>
    <property type="molecule type" value="Genomic_DNA"/>
</dbReference>
<reference evidence="1 2" key="1">
    <citation type="journal article" date="2018" name="Mol. Biol. Evol.">
        <title>Broad Genomic Sampling Reveals a Smut Pathogenic Ancestry of the Fungal Clade Ustilaginomycotina.</title>
        <authorList>
            <person name="Kijpornyongpan T."/>
            <person name="Mondo S.J."/>
            <person name="Barry K."/>
            <person name="Sandor L."/>
            <person name="Lee J."/>
            <person name="Lipzen A."/>
            <person name="Pangilinan J."/>
            <person name="LaButti K."/>
            <person name="Hainaut M."/>
            <person name="Henrissat B."/>
            <person name="Grigoriev I.V."/>
            <person name="Spatafora J.W."/>
            <person name="Aime M.C."/>
        </authorList>
    </citation>
    <scope>NUCLEOTIDE SEQUENCE [LARGE SCALE GENOMIC DNA]</scope>
    <source>
        <strain evidence="1 2">SA 807</strain>
    </source>
</reference>
<keyword evidence="2" id="KW-1185">Reference proteome</keyword>
<sequence length="811" mass="91625">MAPVAEEAGQPSTANGSTSKFYQPPIHQASEPPKPKTVKGLGYHSSPYWNSSCPLVIDNGSSELRAGFAIASTDIINGPYLYYDNLVSKTRDRKRNASVLLVGNDVYADSLSRGSIRSPFDGDVICGWDAMENILDYTFSKLGIDTSTVQHPIMMTETLCNPAYSRGVMNELMFEGYGVPSVNYGLDCIFSAYQNGIDGDALIVSSGRSSTFVVPTVGGKGILTSAKRLSWGGSQASDFLLRLIQLKYPNFPTRVSQQQAQNMLEELCYVSEDYAADIKGMEMAPSLTRTEGTNHLTAMEKADVIVQFPYTEIVRDEKTEEELKAQAERRKAAGLRLQEQTRRIRLEKLMQKENDLKYYAQLKEWKAKERKSEYLKRLESEGFDSEQELENQIKKIEAALKRSRAREAGEDEEEDKEPPSFPLIDVPDVDLDEEGIKEKRRQRLMKAGYDARIRAKAEKAEEKRLRDEEIKKDEDERINDPQAWSRRMRKEYDEAINRIKERKRLKEMLSDRKSLAAQQRMKNITALASDGPSASGTASPQAGVRKRKRGGDEDTFGANDDDWAIYREIHNADDSEEEEDSYAQLAAFEERLLQNDPTFTQEDTYSAQQARKNRLTLTFFNGPGGGSEATEALLGQNAKGRKKGDEPSIAEETKAENESIRLAHQVHLNVERIRVPEVLWQPSIAGVDQAGIDEICSHVLNGFDLETRLRMSKNVFYTGRHTSYRNFGKRLESSLRTISPWQTPLIVRGARDPRFDAWRGMAKWCLESNPAEARLGGGGETFRSSSITRQDFLEKGQDWFYEHAFSGNWRA</sequence>
<accession>A0ACD0NY72</accession>
<protein>
    <submittedName>
        <fullName evidence="1">Actin-like ATPase domain-containing protein</fullName>
    </submittedName>
</protein>
<evidence type="ECO:0000313" key="2">
    <source>
        <dbReference type="Proteomes" id="UP000245626"/>
    </source>
</evidence>
<organism evidence="1 2">
    <name type="scientific">Violaceomyces palustris</name>
    <dbReference type="NCBI Taxonomy" id="1673888"/>
    <lineage>
        <taxon>Eukaryota</taxon>
        <taxon>Fungi</taxon>
        <taxon>Dikarya</taxon>
        <taxon>Basidiomycota</taxon>
        <taxon>Ustilaginomycotina</taxon>
        <taxon>Ustilaginomycetes</taxon>
        <taxon>Violaceomycetales</taxon>
        <taxon>Violaceomycetaceae</taxon>
        <taxon>Violaceomyces</taxon>
    </lineage>
</organism>
<evidence type="ECO:0000313" key="1">
    <source>
        <dbReference type="EMBL" id="PWN50685.1"/>
    </source>
</evidence>
<proteinExistence type="predicted"/>